<sequence length="171" mass="19242">MHRIDTPRLVLRPLTSEDVDAITRAANDFEVARWLAKMPYPYTRTDAEAFVAANRENFGRVWGITRQGDFCGVIGKVGAFGYWLGRDHWGNGYATEAGRAVIAVHFDAPDARPLVAGYFEGNHRSRGVLEKLGFRANGESLQENRALGRKLRHFDMICETPPRDPHSPSSW</sequence>
<reference evidence="2 3" key="1">
    <citation type="submission" date="2016-11" db="EMBL/GenBank/DDBJ databases">
        <title>A multilocus sequence analysis scheme for characterization of bacteria in the genus Thioclava.</title>
        <authorList>
            <person name="Liu Y."/>
            <person name="Shao Z."/>
        </authorList>
    </citation>
    <scope>NUCLEOTIDE SEQUENCE [LARGE SCALE GENOMIC DNA]</scope>
    <source>
        <strain evidence="2 3">TAW-CT134</strain>
    </source>
</reference>
<protein>
    <recommendedName>
        <fullName evidence="1">N-acetyltransferase domain-containing protein</fullName>
    </recommendedName>
</protein>
<evidence type="ECO:0000313" key="2">
    <source>
        <dbReference type="EMBL" id="OOY22517.1"/>
    </source>
</evidence>
<dbReference type="PANTHER" id="PTHR43792:SF1">
    <property type="entry name" value="N-ACETYLTRANSFERASE DOMAIN-CONTAINING PROTEIN"/>
    <property type="match status" value="1"/>
</dbReference>
<dbReference type="RefSeq" id="WP_078606091.1">
    <property type="nucleotide sequence ID" value="NZ_MPZV01000005.1"/>
</dbReference>
<dbReference type="SUPFAM" id="SSF55729">
    <property type="entry name" value="Acyl-CoA N-acyltransferases (Nat)"/>
    <property type="match status" value="1"/>
</dbReference>
<feature type="domain" description="N-acetyltransferase" evidence="1">
    <location>
        <begin position="9"/>
        <end position="161"/>
    </location>
</feature>
<name>A0ABX3MSY6_9RHOB</name>
<accession>A0ABX3MSY6</accession>
<comment type="caution">
    <text evidence="2">The sequence shown here is derived from an EMBL/GenBank/DDBJ whole genome shotgun (WGS) entry which is preliminary data.</text>
</comment>
<dbReference type="PANTHER" id="PTHR43792">
    <property type="entry name" value="GNAT FAMILY, PUTATIVE (AFU_ORTHOLOGUE AFUA_3G00765)-RELATED-RELATED"/>
    <property type="match status" value="1"/>
</dbReference>
<dbReference type="Proteomes" id="UP000190787">
    <property type="component" value="Unassembled WGS sequence"/>
</dbReference>
<proteinExistence type="predicted"/>
<dbReference type="InterPro" id="IPR051531">
    <property type="entry name" value="N-acetyltransferase"/>
</dbReference>
<dbReference type="Gene3D" id="3.40.630.30">
    <property type="match status" value="1"/>
</dbReference>
<dbReference type="Pfam" id="PF13302">
    <property type="entry name" value="Acetyltransf_3"/>
    <property type="match status" value="1"/>
</dbReference>
<keyword evidence="3" id="KW-1185">Reference proteome</keyword>
<dbReference type="InterPro" id="IPR000182">
    <property type="entry name" value="GNAT_dom"/>
</dbReference>
<gene>
    <name evidence="2" type="ORF">BMI91_17745</name>
</gene>
<dbReference type="EMBL" id="MPZV01000005">
    <property type="protein sequence ID" value="OOY22517.1"/>
    <property type="molecule type" value="Genomic_DNA"/>
</dbReference>
<organism evidence="2 3">
    <name type="scientific">Thioclava sediminum</name>
    <dbReference type="NCBI Taxonomy" id="1915319"/>
    <lineage>
        <taxon>Bacteria</taxon>
        <taxon>Pseudomonadati</taxon>
        <taxon>Pseudomonadota</taxon>
        <taxon>Alphaproteobacteria</taxon>
        <taxon>Rhodobacterales</taxon>
        <taxon>Paracoccaceae</taxon>
        <taxon>Thioclava</taxon>
    </lineage>
</organism>
<evidence type="ECO:0000259" key="1">
    <source>
        <dbReference type="PROSITE" id="PS51186"/>
    </source>
</evidence>
<dbReference type="InterPro" id="IPR016181">
    <property type="entry name" value="Acyl_CoA_acyltransferase"/>
</dbReference>
<dbReference type="PROSITE" id="PS51186">
    <property type="entry name" value="GNAT"/>
    <property type="match status" value="1"/>
</dbReference>
<evidence type="ECO:0000313" key="3">
    <source>
        <dbReference type="Proteomes" id="UP000190787"/>
    </source>
</evidence>